<evidence type="ECO:0000256" key="1">
    <source>
        <dbReference type="ARBA" id="ARBA00000013"/>
    </source>
</evidence>
<evidence type="ECO:0000256" key="8">
    <source>
        <dbReference type="ARBA" id="ARBA00022857"/>
    </source>
</evidence>
<protein>
    <recommendedName>
        <fullName evidence="17">ADP-dependent (S)-NAD(P)H-hydrate dehydratase</fullName>
        <ecNumber evidence="17">4.2.1.136</ecNumber>
    </recommendedName>
    <alternativeName>
        <fullName evidence="17">ADP-dependent NAD(P)HX dehydratase</fullName>
    </alternativeName>
</protein>
<accession>C7NEX2</accession>
<dbReference type="PANTHER" id="PTHR12592">
    <property type="entry name" value="ATP-DEPENDENT (S)-NAD(P)H-HYDRATE DEHYDRATASE FAMILY MEMBER"/>
    <property type="match status" value="1"/>
</dbReference>
<dbReference type="AlphaFoldDB" id="C7NEX2"/>
<dbReference type="GO" id="GO:0052856">
    <property type="term" value="F:NAD(P)HX epimerase activity"/>
    <property type="evidence" value="ECO:0007669"/>
    <property type="project" value="UniProtKB-EC"/>
</dbReference>
<comment type="similarity">
    <text evidence="17">Belongs to the NnrD/CARKD family.</text>
</comment>
<feature type="binding site" evidence="17">
    <location>
        <position position="265"/>
    </location>
    <ligand>
        <name>(6S)-NADPHX</name>
        <dbReference type="ChEBI" id="CHEBI:64076"/>
    </ligand>
</feature>
<dbReference type="SUPFAM" id="SSF53613">
    <property type="entry name" value="Ribokinase-like"/>
    <property type="match status" value="1"/>
</dbReference>
<dbReference type="Proteomes" id="UP000006666">
    <property type="component" value="Chromosome"/>
</dbReference>
<dbReference type="SUPFAM" id="SSF64153">
    <property type="entry name" value="YjeF N-terminal domain-like"/>
    <property type="match status" value="1"/>
</dbReference>
<evidence type="ECO:0000256" key="13">
    <source>
        <dbReference type="ARBA" id="ARBA00023268"/>
    </source>
</evidence>
<evidence type="ECO:0000313" key="22">
    <source>
        <dbReference type="Proteomes" id="UP000006666"/>
    </source>
</evidence>
<evidence type="ECO:0000256" key="15">
    <source>
        <dbReference type="ARBA" id="ARBA00048238"/>
    </source>
</evidence>
<dbReference type="InterPro" id="IPR000631">
    <property type="entry name" value="CARKD"/>
</dbReference>
<evidence type="ECO:0000259" key="19">
    <source>
        <dbReference type="PROSITE" id="PS51383"/>
    </source>
</evidence>
<proteinExistence type="inferred from homology"/>
<evidence type="ECO:0000256" key="17">
    <source>
        <dbReference type="HAMAP-Rule" id="MF_01965"/>
    </source>
</evidence>
<dbReference type="InterPro" id="IPR030677">
    <property type="entry name" value="Nnr"/>
</dbReference>
<dbReference type="HAMAP" id="MF_01965">
    <property type="entry name" value="NADHX_dehydratase"/>
    <property type="match status" value="1"/>
</dbReference>
<dbReference type="GO" id="GO:0016301">
    <property type="term" value="F:kinase activity"/>
    <property type="evidence" value="ECO:0007669"/>
    <property type="project" value="UniProtKB-KW"/>
</dbReference>
<evidence type="ECO:0000256" key="3">
    <source>
        <dbReference type="ARBA" id="ARBA00006001"/>
    </source>
</evidence>
<comment type="catalytic activity">
    <reaction evidence="1 18">
        <text>(6R)-NADHX = (6S)-NADHX</text>
        <dbReference type="Rhea" id="RHEA:32215"/>
        <dbReference type="ChEBI" id="CHEBI:64074"/>
        <dbReference type="ChEBI" id="CHEBI:64075"/>
        <dbReference type="EC" id="5.1.99.6"/>
    </reaction>
</comment>
<dbReference type="RefSeq" id="WP_012802211.1">
    <property type="nucleotide sequence ID" value="NC_013169.1"/>
</dbReference>
<dbReference type="Pfam" id="PF01256">
    <property type="entry name" value="Carb_kinase"/>
    <property type="match status" value="1"/>
</dbReference>
<comment type="similarity">
    <text evidence="3 18">In the N-terminal section; belongs to the NnrE/AIBP family.</text>
</comment>
<dbReference type="PROSITE" id="PS51383">
    <property type="entry name" value="YJEF_C_3"/>
    <property type="match status" value="1"/>
</dbReference>
<keyword evidence="7 17" id="KW-0067">ATP-binding</keyword>
<dbReference type="EC" id="4.2.1.136" evidence="17"/>
<evidence type="ECO:0000256" key="11">
    <source>
        <dbReference type="ARBA" id="ARBA00023235"/>
    </source>
</evidence>
<comment type="similarity">
    <text evidence="4 18">In the C-terminal section; belongs to the NnrD/CARKD family.</text>
</comment>
<dbReference type="GO" id="GO:0005524">
    <property type="term" value="F:ATP binding"/>
    <property type="evidence" value="ECO:0007669"/>
    <property type="project" value="UniProtKB-UniRule"/>
</dbReference>
<feature type="binding site" evidence="17">
    <location>
        <position position="361"/>
    </location>
    <ligand>
        <name>(6S)-NADPHX</name>
        <dbReference type="ChEBI" id="CHEBI:64076"/>
    </ligand>
</feature>
<evidence type="ECO:0000256" key="6">
    <source>
        <dbReference type="ARBA" id="ARBA00022741"/>
    </source>
</evidence>
<evidence type="ECO:0000256" key="9">
    <source>
        <dbReference type="ARBA" id="ARBA00022958"/>
    </source>
</evidence>
<dbReference type="InterPro" id="IPR004443">
    <property type="entry name" value="YjeF_N_dom"/>
</dbReference>
<feature type="binding site" evidence="17">
    <location>
        <position position="431"/>
    </location>
    <ligand>
        <name>AMP</name>
        <dbReference type="ChEBI" id="CHEBI:456215"/>
    </ligand>
</feature>
<evidence type="ECO:0000256" key="5">
    <source>
        <dbReference type="ARBA" id="ARBA00022723"/>
    </source>
</evidence>
<dbReference type="GO" id="GO:0046872">
    <property type="term" value="F:metal ion binding"/>
    <property type="evidence" value="ECO:0007669"/>
    <property type="project" value="UniProtKB-UniRule"/>
</dbReference>
<keyword evidence="6 17" id="KW-0547">Nucleotide-binding</keyword>
<dbReference type="CDD" id="cd01171">
    <property type="entry name" value="YXKO-related"/>
    <property type="match status" value="1"/>
</dbReference>
<dbReference type="Gene3D" id="3.40.1190.20">
    <property type="match status" value="1"/>
</dbReference>
<organism evidence="21 22">
    <name type="scientific">Kytococcus sedentarius (strain ATCC 14392 / DSM 20547 / JCM 11482 / CCUG 33030 / NBRC 15357 / NCTC 11040 / CCM 314 / 541)</name>
    <name type="common">Micrococcus sedentarius</name>
    <dbReference type="NCBI Taxonomy" id="478801"/>
    <lineage>
        <taxon>Bacteria</taxon>
        <taxon>Bacillati</taxon>
        <taxon>Actinomycetota</taxon>
        <taxon>Actinomycetes</taxon>
        <taxon>Micrococcales</taxon>
        <taxon>Kytococcaceae</taxon>
        <taxon>Kytococcus</taxon>
    </lineage>
</organism>
<comment type="catalytic activity">
    <reaction evidence="2 18">
        <text>(6R)-NADPHX = (6S)-NADPHX</text>
        <dbReference type="Rhea" id="RHEA:32227"/>
        <dbReference type="ChEBI" id="CHEBI:64076"/>
        <dbReference type="ChEBI" id="CHEBI:64077"/>
        <dbReference type="EC" id="5.1.99.6"/>
    </reaction>
</comment>
<dbReference type="GO" id="GO:0052855">
    <property type="term" value="F:ADP-dependent NAD(P)H-hydrate dehydratase activity"/>
    <property type="evidence" value="ECO:0007669"/>
    <property type="project" value="UniProtKB-UniRule"/>
</dbReference>
<dbReference type="EMBL" id="CP001686">
    <property type="protein sequence ID" value="ACV05796.1"/>
    <property type="molecule type" value="Genomic_DNA"/>
</dbReference>
<gene>
    <name evidence="17" type="primary">nnrD</name>
    <name evidence="21" type="ordered locus">Ksed_07370</name>
</gene>
<feature type="binding site" evidence="17">
    <location>
        <position position="432"/>
    </location>
    <ligand>
        <name>(6S)-NADPHX</name>
        <dbReference type="ChEBI" id="CHEBI:64076"/>
    </ligand>
</feature>
<comment type="catalytic activity">
    <reaction evidence="15 17 18">
        <text>(6S)-NADHX + ADP = AMP + phosphate + NADH + H(+)</text>
        <dbReference type="Rhea" id="RHEA:32223"/>
        <dbReference type="ChEBI" id="CHEBI:15378"/>
        <dbReference type="ChEBI" id="CHEBI:43474"/>
        <dbReference type="ChEBI" id="CHEBI:57945"/>
        <dbReference type="ChEBI" id="CHEBI:64074"/>
        <dbReference type="ChEBI" id="CHEBI:456215"/>
        <dbReference type="ChEBI" id="CHEBI:456216"/>
        <dbReference type="EC" id="4.2.1.136"/>
    </reaction>
</comment>
<comment type="cofactor">
    <cofactor evidence="18">
        <name>K(+)</name>
        <dbReference type="ChEBI" id="CHEBI:29103"/>
    </cofactor>
    <text evidence="18">Binds 1 potassium ion per subunit.</text>
</comment>
<comment type="function">
    <text evidence="17">Catalyzes the dehydration of the S-form of NAD(P)HX at the expense of ADP, which is converted to AMP. Together with NAD(P)HX epimerase, which catalyzes the epimerization of the S- and R-forms, the enzyme allows the repair of both epimers of NAD(P)HX, a damaged form of NAD(P)H that is a result of enzymatic or heat-dependent hydration.</text>
</comment>
<evidence type="ECO:0000313" key="21">
    <source>
        <dbReference type="EMBL" id="ACV05796.1"/>
    </source>
</evidence>
<dbReference type="PIRSF" id="PIRSF017184">
    <property type="entry name" value="Nnr"/>
    <property type="match status" value="1"/>
</dbReference>
<name>C7NEX2_KYTSD</name>
<dbReference type="InterPro" id="IPR036652">
    <property type="entry name" value="YjeF_N_dom_sf"/>
</dbReference>
<evidence type="ECO:0000256" key="12">
    <source>
        <dbReference type="ARBA" id="ARBA00023239"/>
    </source>
</evidence>
<evidence type="ECO:0000256" key="2">
    <source>
        <dbReference type="ARBA" id="ARBA00000909"/>
    </source>
</evidence>
<feature type="binding site" evidence="17">
    <location>
        <position position="315"/>
    </location>
    <ligand>
        <name>(6S)-NADPHX</name>
        <dbReference type="ChEBI" id="CHEBI:64076"/>
    </ligand>
</feature>
<comment type="function">
    <text evidence="14 18">Bifunctional enzyme that catalyzes the epimerization of the S- and R-forms of NAD(P)HX and the dehydration of the S-form of NAD(P)HX at the expense of ADP, which is converted to AMP. This allows the repair of both epimers of NAD(P)HX, a damaged form of NAD(P)H that is a result of enzymatic or heat-dependent hydration.</text>
</comment>
<keyword evidence="5 18" id="KW-0479">Metal-binding</keyword>
<keyword evidence="22" id="KW-1185">Reference proteome</keyword>
<dbReference type="STRING" id="478801.Ksed_07370"/>
<sequence>MRAAHHPDDVRRIEQAQGELFRDGTLMQRAARAVAKAVDHQLGDGGRVLALVGPGDNGGDALWSLAMLAGESGHPCTALLVAEHAHEDGLAAARQAGAQVLDPGEWEHPPRRPGGVSWGPGDVVVDGIVGLSGRPGLTGLAAELAVWLDGLREGATAPHVVAVDLPSGADPDGRQPTHPGEFIRADTTVAPITAKPVHLLPGTRRACGEVVIAPLGADVSGEPPAVREMDHHDLAGSYPWPTPADHKYSRGVLGVVAGSDAYPGAAVLTCSAALHTGVGMVRYAGPQRATDQVLARCPEVVPGQGRVQAWLLGPGTSGDDRARREEMRELARRPEPCVLDAGALALVVERPAGSATVLTPHAGELAGLLGWERTDVESDPVGAGLEAADRWGVTVVVKGACTVVVPASGDRNQGVSVLDGGTAWMATAGTGDLLAGAIGALLALGVTPHDAASLGVALHQRAGVLASGGGPLRGLQLARHLSTAVAELLPAPERGSSRAS</sequence>
<keyword evidence="9 18" id="KW-0630">Potassium</keyword>
<keyword evidence="11 18" id="KW-0413">Isomerase</keyword>
<dbReference type="eggNOG" id="COG0063">
    <property type="taxonomic scope" value="Bacteria"/>
</dbReference>
<feature type="domain" description="YjeF N-terminal" evidence="20">
    <location>
        <begin position="10"/>
        <end position="223"/>
    </location>
</feature>
<comment type="subunit">
    <text evidence="17">Homotetramer.</text>
</comment>
<dbReference type="GO" id="GO:0046496">
    <property type="term" value="P:nicotinamide nucleotide metabolic process"/>
    <property type="evidence" value="ECO:0007669"/>
    <property type="project" value="UniProtKB-UniRule"/>
</dbReference>
<dbReference type="KEGG" id="kse:Ksed_07370"/>
<evidence type="ECO:0000256" key="10">
    <source>
        <dbReference type="ARBA" id="ARBA00023027"/>
    </source>
</evidence>
<evidence type="ECO:0000256" key="16">
    <source>
        <dbReference type="ARBA" id="ARBA00049209"/>
    </source>
</evidence>
<feature type="domain" description="YjeF C-terminal" evidence="19">
    <location>
        <begin position="230"/>
        <end position="488"/>
    </location>
</feature>
<dbReference type="GO" id="GO:0110051">
    <property type="term" value="P:metabolite repair"/>
    <property type="evidence" value="ECO:0007669"/>
    <property type="project" value="TreeGrafter"/>
</dbReference>
<keyword evidence="12 17" id="KW-0456">Lyase</keyword>
<dbReference type="HOGENOM" id="CLU_024853_4_0_11"/>
<evidence type="ECO:0000259" key="20">
    <source>
        <dbReference type="PROSITE" id="PS51385"/>
    </source>
</evidence>
<evidence type="ECO:0000256" key="7">
    <source>
        <dbReference type="ARBA" id="ARBA00022840"/>
    </source>
</evidence>
<feature type="binding site" evidence="17">
    <location>
        <begin position="398"/>
        <end position="402"/>
    </location>
    <ligand>
        <name>AMP</name>
        <dbReference type="ChEBI" id="CHEBI:456215"/>
    </ligand>
</feature>
<evidence type="ECO:0000256" key="14">
    <source>
        <dbReference type="ARBA" id="ARBA00025153"/>
    </source>
</evidence>
<dbReference type="eggNOG" id="COG0062">
    <property type="taxonomic scope" value="Bacteria"/>
</dbReference>
<dbReference type="PANTHER" id="PTHR12592:SF0">
    <property type="entry name" value="ATP-DEPENDENT (S)-NAD(P)H-HYDRATE DEHYDRATASE"/>
    <property type="match status" value="1"/>
</dbReference>
<dbReference type="Pfam" id="PF03853">
    <property type="entry name" value="YjeF_N"/>
    <property type="match status" value="1"/>
</dbReference>
<keyword evidence="10 17" id="KW-0520">NAD</keyword>
<dbReference type="Gene3D" id="3.40.50.10260">
    <property type="entry name" value="YjeF N-terminal domain"/>
    <property type="match status" value="1"/>
</dbReference>
<reference evidence="21 22" key="1">
    <citation type="journal article" date="2009" name="Stand. Genomic Sci.">
        <title>Complete genome sequence of Kytococcus sedentarius type strain (541).</title>
        <authorList>
            <person name="Sims D."/>
            <person name="Brettin T."/>
            <person name="Detter J.C."/>
            <person name="Han C."/>
            <person name="Lapidus A."/>
            <person name="Copeland A."/>
            <person name="Glavina Del Rio T."/>
            <person name="Nolan M."/>
            <person name="Chen F."/>
            <person name="Lucas S."/>
            <person name="Tice H."/>
            <person name="Cheng J.F."/>
            <person name="Bruce D."/>
            <person name="Goodwin L."/>
            <person name="Pitluck S."/>
            <person name="Ovchinnikova G."/>
            <person name="Pati A."/>
            <person name="Ivanova N."/>
            <person name="Mavrommatis K."/>
            <person name="Chen A."/>
            <person name="Palaniappan K."/>
            <person name="D'haeseleer P."/>
            <person name="Chain P."/>
            <person name="Bristow J."/>
            <person name="Eisen J.A."/>
            <person name="Markowitz V."/>
            <person name="Hugenholtz P."/>
            <person name="Schneider S."/>
            <person name="Goker M."/>
            <person name="Pukall R."/>
            <person name="Kyrpides N.C."/>
            <person name="Klenk H.P."/>
        </authorList>
    </citation>
    <scope>NUCLEOTIDE SEQUENCE [LARGE SCALE GENOMIC DNA]</scope>
    <source>
        <strain evidence="22">ATCC 14392 / DSM 20547 / JCM 11482 / CCUG 33030 / NBRC 15357 / NCTC 11040 / CCM 314 / 541</strain>
    </source>
</reference>
<keyword evidence="13" id="KW-0511">Multifunctional enzyme</keyword>
<dbReference type="InterPro" id="IPR029056">
    <property type="entry name" value="Ribokinase-like"/>
</dbReference>
<keyword evidence="8 17" id="KW-0521">NADP</keyword>
<evidence type="ECO:0000256" key="18">
    <source>
        <dbReference type="PIRNR" id="PIRNR017184"/>
    </source>
</evidence>
<comment type="catalytic activity">
    <reaction evidence="16 17 18">
        <text>(6S)-NADPHX + ADP = AMP + phosphate + NADPH + H(+)</text>
        <dbReference type="Rhea" id="RHEA:32235"/>
        <dbReference type="ChEBI" id="CHEBI:15378"/>
        <dbReference type="ChEBI" id="CHEBI:43474"/>
        <dbReference type="ChEBI" id="CHEBI:57783"/>
        <dbReference type="ChEBI" id="CHEBI:64076"/>
        <dbReference type="ChEBI" id="CHEBI:456215"/>
        <dbReference type="ChEBI" id="CHEBI:456216"/>
        <dbReference type="EC" id="4.2.1.136"/>
    </reaction>
</comment>
<comment type="cofactor">
    <cofactor evidence="17">
        <name>Mg(2+)</name>
        <dbReference type="ChEBI" id="CHEBI:18420"/>
    </cofactor>
</comment>
<dbReference type="PROSITE" id="PS51385">
    <property type="entry name" value="YJEF_N"/>
    <property type="match status" value="1"/>
</dbReference>
<evidence type="ECO:0000256" key="4">
    <source>
        <dbReference type="ARBA" id="ARBA00009524"/>
    </source>
</evidence>